<feature type="transmembrane region" description="Helical" evidence="6">
    <location>
        <begin position="346"/>
        <end position="371"/>
    </location>
</feature>
<dbReference type="PROSITE" id="PS51186">
    <property type="entry name" value="GNAT"/>
    <property type="match status" value="1"/>
</dbReference>
<evidence type="ECO:0000256" key="4">
    <source>
        <dbReference type="ARBA" id="ARBA00022989"/>
    </source>
</evidence>
<dbReference type="InterPro" id="IPR000182">
    <property type="entry name" value="GNAT_dom"/>
</dbReference>
<keyword evidence="3 6" id="KW-0812">Transmembrane</keyword>
<dbReference type="InterPro" id="IPR051211">
    <property type="entry name" value="PG_lysyltransferase"/>
</dbReference>
<evidence type="ECO:0000256" key="1">
    <source>
        <dbReference type="ARBA" id="ARBA00004651"/>
    </source>
</evidence>
<evidence type="ECO:0000313" key="8">
    <source>
        <dbReference type="EMBL" id="QIG81037.1"/>
    </source>
</evidence>
<evidence type="ECO:0000256" key="6">
    <source>
        <dbReference type="SAM" id="Phobius"/>
    </source>
</evidence>
<gene>
    <name evidence="8" type="primary">mprF</name>
    <name evidence="8" type="ORF">G5C33_15435</name>
</gene>
<keyword evidence="5 6" id="KW-0472">Membrane</keyword>
<feature type="transmembrane region" description="Helical" evidence="6">
    <location>
        <begin position="470"/>
        <end position="491"/>
    </location>
</feature>
<keyword evidence="4 6" id="KW-1133">Transmembrane helix</keyword>
<evidence type="ECO:0000313" key="9">
    <source>
        <dbReference type="Proteomes" id="UP000501568"/>
    </source>
</evidence>
<feature type="transmembrane region" description="Helical" evidence="6">
    <location>
        <begin position="259"/>
        <end position="281"/>
    </location>
</feature>
<protein>
    <submittedName>
        <fullName evidence="8">Bifunctional lysylphosphatidylglycerol flippase/synthetase MprF</fullName>
    </submittedName>
</protein>
<accession>A0A6G6Y8A9</accession>
<dbReference type="EMBL" id="CP049109">
    <property type="protein sequence ID" value="QIG81037.1"/>
    <property type="molecule type" value="Genomic_DNA"/>
</dbReference>
<keyword evidence="9" id="KW-1185">Reference proteome</keyword>
<reference evidence="8 9" key="1">
    <citation type="submission" date="2020-02" db="EMBL/GenBank/DDBJ databases">
        <authorList>
            <person name="Zheng R.K."/>
            <person name="Sun C.M."/>
        </authorList>
    </citation>
    <scope>NUCLEOTIDE SEQUENCE [LARGE SCALE GENOMIC DNA]</scope>
    <source>
        <strain evidence="9">zrk23</strain>
    </source>
</reference>
<feature type="transmembrane region" description="Helical" evidence="6">
    <location>
        <begin position="143"/>
        <end position="166"/>
    </location>
</feature>
<dbReference type="InterPro" id="IPR024320">
    <property type="entry name" value="LPG_synthase_C"/>
</dbReference>
<feature type="transmembrane region" description="Helical" evidence="6">
    <location>
        <begin position="70"/>
        <end position="91"/>
    </location>
</feature>
<feature type="transmembrane region" description="Helical" evidence="6">
    <location>
        <begin position="416"/>
        <end position="435"/>
    </location>
</feature>
<dbReference type="SUPFAM" id="SSF55729">
    <property type="entry name" value="Acyl-CoA N-acyltransferases (Nat)"/>
    <property type="match status" value="1"/>
</dbReference>
<feature type="transmembrane region" description="Helical" evidence="6">
    <location>
        <begin position="103"/>
        <end position="123"/>
    </location>
</feature>
<feature type="transmembrane region" description="Helical" evidence="6">
    <location>
        <begin position="186"/>
        <end position="204"/>
    </location>
</feature>
<dbReference type="GO" id="GO:0016755">
    <property type="term" value="F:aminoacyltransferase activity"/>
    <property type="evidence" value="ECO:0007669"/>
    <property type="project" value="TreeGrafter"/>
</dbReference>
<feature type="transmembrane region" description="Helical" evidence="6">
    <location>
        <begin position="301"/>
        <end position="322"/>
    </location>
</feature>
<dbReference type="RefSeq" id="WP_165327964.1">
    <property type="nucleotide sequence ID" value="NZ_CP049109.1"/>
</dbReference>
<keyword evidence="2" id="KW-1003">Cell membrane</keyword>
<dbReference type="GO" id="GO:0055091">
    <property type="term" value="P:phospholipid homeostasis"/>
    <property type="evidence" value="ECO:0007669"/>
    <property type="project" value="TreeGrafter"/>
</dbReference>
<feature type="transmembrane region" description="Helical" evidence="6">
    <location>
        <begin position="441"/>
        <end position="458"/>
    </location>
</feature>
<evidence type="ECO:0000256" key="3">
    <source>
        <dbReference type="ARBA" id="ARBA00022692"/>
    </source>
</evidence>
<dbReference type="InterPro" id="IPR016181">
    <property type="entry name" value="Acyl_CoA_acyltransferase"/>
</dbReference>
<evidence type="ECO:0000256" key="2">
    <source>
        <dbReference type="ARBA" id="ARBA00022475"/>
    </source>
</evidence>
<evidence type="ECO:0000259" key="7">
    <source>
        <dbReference type="PROSITE" id="PS51186"/>
    </source>
</evidence>
<feature type="transmembrane region" description="Helical" evidence="6">
    <location>
        <begin position="511"/>
        <end position="529"/>
    </location>
</feature>
<sequence length="902" mass="97309">MNFEDPSFEPQGSGVAARALRWCAARRDWIVTIAGIAILALAFVALSAVLRDIRAADIQQAFATVPLGRWLTALGFTAASFACLIYFDFAAFRTIGQKVRSGVVARAAATSYGISNTLGLPVLTGGTVRLNFYAKEGVSEADIARVVTIAGLTFWLGILVVVGLTLPLQPGGVHLGPIALPHVVRWGVPLLLVAALATYLWWTARAPRTVAFSGISIPLPGPALTLGQLAAAALDLIFSAAVIFVLLPELGVSAFPQLLAAFVLALAIAVITHAPGGLGVFEATVLILLPNIPRDSLAAALIGYRLIYFLLPFALALVYLAIREGESLHARAAPVVRAGGAVARSLAPLTMAAAVFAAGALLILSGAFPLYPERIAVITALLPETLLELSHFTSSIIGALLLFTAYGLYRRLDIAWLTSMVLIGAGMVLAVLRAFDIVEALVLGGIFALLAWTRPAFYRQSALTSERPGAGWLVSIVAVIAGSLFIGFFSYKNVEYETALWWSTQPFGDAPRFLRASLGVALVAILLAIRRLTGPARASYDTLPRELPAAVWRKALAASTSSEAHLARTGDKNFLIAEAGDAFLMYRVRGRSFIAMGGPIGEPARAQELAWKFRELADRHGARTVFYRCDAAMLPHLIDLGLGVMKIGEEARIPLDAFTLAGSARAKLRNSVRRCEKEGVTFRVVEGADLMGLLPQLREVSDQWLAAKKQREKQFSLGRFDADYLLGGPVAVAERAGEVLAFVNLWTLPGREEVSFDLMRHRDKVPYGTMDALIVHLAQWAQEAGYRHLALGVAPLSGIENRRLAPLWARIAGLLFQHGERLYGYAGLRKWKEKFGPEWQGRYFAAPRGPRLTIALADTALLVSAPSGDRLSRPIRGPQLLFAQTRPRTAIPERAPLRPARD</sequence>
<dbReference type="Proteomes" id="UP000501568">
    <property type="component" value="Chromosome"/>
</dbReference>
<proteinExistence type="predicted"/>
<dbReference type="Pfam" id="PF09924">
    <property type="entry name" value="LPG_synthase_C"/>
    <property type="match status" value="1"/>
</dbReference>
<comment type="subcellular location">
    <subcellularLocation>
        <location evidence="1">Cell membrane</location>
        <topology evidence="1">Multi-pass membrane protein</topology>
    </subcellularLocation>
</comment>
<name>A0A6G6Y8A9_9SPHN</name>
<dbReference type="KEGG" id="spzr:G5C33_15435"/>
<dbReference type="Gene3D" id="3.40.630.30">
    <property type="match status" value="1"/>
</dbReference>
<feature type="transmembrane region" description="Helical" evidence="6">
    <location>
        <begin position="391"/>
        <end position="409"/>
    </location>
</feature>
<dbReference type="PANTHER" id="PTHR34697:SF2">
    <property type="entry name" value="PHOSPHATIDYLGLYCEROL LYSYLTRANSFERASE"/>
    <property type="match status" value="1"/>
</dbReference>
<dbReference type="NCBIfam" id="NF033480">
    <property type="entry name" value="bifunc_MprF"/>
    <property type="match status" value="1"/>
</dbReference>
<feature type="transmembrane region" description="Helical" evidence="6">
    <location>
        <begin position="29"/>
        <end position="50"/>
    </location>
</feature>
<feature type="domain" description="N-acetyltransferase" evidence="7">
    <location>
        <begin position="680"/>
        <end position="837"/>
    </location>
</feature>
<organism evidence="8 9">
    <name type="scientific">Stakelama tenebrarum</name>
    <dbReference type="NCBI Taxonomy" id="2711215"/>
    <lineage>
        <taxon>Bacteria</taxon>
        <taxon>Pseudomonadati</taxon>
        <taxon>Pseudomonadota</taxon>
        <taxon>Alphaproteobacteria</taxon>
        <taxon>Sphingomonadales</taxon>
        <taxon>Sphingomonadaceae</taxon>
        <taxon>Stakelama</taxon>
    </lineage>
</organism>
<dbReference type="AlphaFoldDB" id="A0A6G6Y8A9"/>
<dbReference type="GO" id="GO:0005886">
    <property type="term" value="C:plasma membrane"/>
    <property type="evidence" value="ECO:0007669"/>
    <property type="project" value="UniProtKB-SubCell"/>
</dbReference>
<dbReference type="GO" id="GO:0016747">
    <property type="term" value="F:acyltransferase activity, transferring groups other than amino-acyl groups"/>
    <property type="evidence" value="ECO:0007669"/>
    <property type="project" value="InterPro"/>
</dbReference>
<dbReference type="PANTHER" id="PTHR34697">
    <property type="entry name" value="PHOSPHATIDYLGLYCEROL LYSYLTRANSFERASE"/>
    <property type="match status" value="1"/>
</dbReference>
<feature type="transmembrane region" description="Helical" evidence="6">
    <location>
        <begin position="224"/>
        <end position="247"/>
    </location>
</feature>
<evidence type="ECO:0000256" key="5">
    <source>
        <dbReference type="ARBA" id="ARBA00023136"/>
    </source>
</evidence>